<dbReference type="Proteomes" id="UP001138460">
    <property type="component" value="Unassembled WGS sequence"/>
</dbReference>
<keyword evidence="2" id="KW-1185">Reference proteome</keyword>
<comment type="caution">
    <text evidence="1">The sequence shown here is derived from an EMBL/GenBank/DDBJ whole genome shotgun (WGS) entry which is preliminary data.</text>
</comment>
<name>A0A9X8P5M5_9GAMM</name>
<evidence type="ECO:0000313" key="2">
    <source>
        <dbReference type="Proteomes" id="UP001138460"/>
    </source>
</evidence>
<reference evidence="1 2" key="1">
    <citation type="journal article" date="2018" name="Syst. Appl. Microbiol.">
        <title>Pectobacterium zantedeschiae sp. nov. a new species of a soft rot pathogen isolated from Calla lily (Zantedeschia spp.).</title>
        <authorList>
            <person name="Waleron M."/>
            <person name="Misztak A."/>
            <person name="Waleron M."/>
            <person name="Franczuk M."/>
            <person name="Jonca J."/>
            <person name="Wielgomas B."/>
            <person name="Mikicinski A."/>
            <person name="Popovic T."/>
            <person name="Waleron K."/>
        </authorList>
    </citation>
    <scope>NUCLEOTIDE SEQUENCE [LARGE SCALE GENOMIC DNA]</scope>
    <source>
        <strain evidence="1 2">9M</strain>
    </source>
</reference>
<organism evidence="1 2">
    <name type="scientific">Pectobacterium zantedeschiae</name>
    <dbReference type="NCBI Taxonomy" id="2034769"/>
    <lineage>
        <taxon>Bacteria</taxon>
        <taxon>Pseudomonadati</taxon>
        <taxon>Pseudomonadota</taxon>
        <taxon>Gammaproteobacteria</taxon>
        <taxon>Enterobacterales</taxon>
        <taxon>Pectobacteriaceae</taxon>
        <taxon>Pectobacterium</taxon>
    </lineage>
</organism>
<sequence length="779" mass="82796">MAVMTACAVFFIAAGLSLERLLTFGEIYMSATSEDRLFGLTTSVAVKPAVAISADYHITTYGEQTIESSTMTGDRTITTQAGMRILLINQDNPIDNGIWLAGPAAWTRAPDFGCARDVVNGTLVFNIYGDCWQVEAEDPIQIGYNAIAFRSTYPFSGDLNALRISGTSIPGMPNLSLMEGKLVANASGRPVSVLPEFGSAADVMIAFANPIGAQLSVTSSGDTVQDEIDTLNKIVTLRSCGGIVDGVSDDKLAFIAAIERLKAIGGGQLIIGGVTYLSAGSYDLSGCDNIDITGGEILGPETPANGTPSLIFNVFGEESDVISTFSKTYPNPSVSEFTEPNAFNSGDIIVISNYPTDVSDAYTQETPTSPRVYSNVSESNLRQYRRMEILQVRKADSASFNTVQKTVYGYGYIQELKAVKINPVKNFKISCSLTNVSVYFKHCEAPSISGNAQCVNAAFDTCIYWKSDIISRSINSDCRIDTFNGSRAGIVSGIYTGMNGPADNSLIKILGSNDVSISNPACVGSDSDTSYTHGIMIDTEFPENPNGYPSLPSVNCSGSFISSGLKGDSLFLTCDPFASKVVGCNIMMSDKDGSLHVKGADNCRVSGIGKSVAFEAGSNVDISGMHRDYGSSGNYMQPMTNPRNTSQVVSSDKIIGLDMGFEPTITGTTTTGSIHYVNRTGVYKILNNRVNFRLALAWSDASGFDGAIRISLPPFSTSSGVRGGFNIGEWIGFDVTNGITAYAEPGTQSIVISSNGSTQLGTPEAGRIDITGEYEIFTS</sequence>
<accession>A0A9X8P5M5</accession>
<protein>
    <recommendedName>
        <fullName evidence="3">Pectate lyase superfamily protein domain-containing protein</fullName>
    </recommendedName>
</protein>
<gene>
    <name evidence="1" type="ORF">CLR69_05510</name>
</gene>
<evidence type="ECO:0008006" key="3">
    <source>
        <dbReference type="Google" id="ProtNLM"/>
    </source>
</evidence>
<evidence type="ECO:0000313" key="1">
    <source>
        <dbReference type="EMBL" id="RYC44485.1"/>
    </source>
</evidence>
<dbReference type="EMBL" id="NWTM01000001">
    <property type="protein sequence ID" value="RYC44485.1"/>
    <property type="molecule type" value="Genomic_DNA"/>
</dbReference>
<dbReference type="RefSeq" id="WP_129707723.1">
    <property type="nucleotide sequence ID" value="NZ_CP139172.1"/>
</dbReference>
<dbReference type="AlphaFoldDB" id="A0A9X8P5M5"/>
<proteinExistence type="predicted"/>